<dbReference type="InterPro" id="IPR001680">
    <property type="entry name" value="WD40_rpt"/>
</dbReference>
<evidence type="ECO:0000313" key="4">
    <source>
        <dbReference type="Proteomes" id="UP000094828"/>
    </source>
</evidence>
<dbReference type="SUPFAM" id="SSF50978">
    <property type="entry name" value="WD40 repeat-like"/>
    <property type="match status" value="1"/>
</dbReference>
<keyword evidence="1" id="KW-0853">WD repeat</keyword>
<gene>
    <name evidence="3" type="ORF">A6X21_18165</name>
</gene>
<evidence type="ECO:0000313" key="3">
    <source>
        <dbReference type="EMBL" id="ODA33655.1"/>
    </source>
</evidence>
<dbReference type="STRING" id="1841610.A6X21_18165"/>
<sequence>MTYANHPATLITGHADGKARWWNDEGKITGDEWPVLDKPIVAMEFANGGTYFIVATSDSVVHIFDSAKRALISQSACKGKITHIADHAYGLNIAVAADEIALIGIRKGDILNSYSYDQSATTLFFTPEGSRLFVGGPKEQKLIELPKAKAQTTFLTSGFRHRGKPLRNLSLSQNREVYMGAFDGGVLVPFFTLESTPTHETTIPGLDQFRVLASHKGSHAICIGINHKQAVTPGVVWNLVDNVLAANIDGLPASITQLAFHPSFNHLAILSSETTVDVWKLNKAAEYFFSVDSLLGKKVLNAKGQEKLLAENRDINPLSPVRGTEILVDHAKFAKAPGYMDGAWQLKPKRTNGRLDNLNISKPGVLFYIMPDSPEGNLELQKQWFDIREILTRRDRWYDCGDCPWRKNATMLCRLETIEEALHGGLLSYVGKDDELYFVPNITDLSPATYKTFPPFTQHRILSQKITWLFKDRKFSEIEALAMKFHKSKTMLGFGMPAIGAVYSGMKELPPESKPNRKELLDEYRKKFPKSFVARIGMSHYFKDLAWKTRGYESDPMTPRDQRERFKSLLKESRDILIGIDCPRNDPYVSLCYLTSAAIEPMTSSSVINLTMKGFTSNYMCLDAVDAAGNFLLLRWSGDAQGPMKLAQRFKLQYPGDAGDALACRLVSGVINNELEPWQHSCGLEADDLDPLIEAMRRVNHMDYATITTCVMAQMAEEESQEKRQKMWQSLGSHVELSSKDQFFSKTAEWNDAVERAPEKQQIWTSFQSSIVDACFTRGSKQLVLVDRGGILHRIDSESGKQLSQIATMMPNTAREIACDQSNSVSILTRSGVIRIKDKNLSFCVLPDIRDHAQALISPDCSRVLCLKNFFTTSLVDISSNDAVPVASFPELVRYSDRVETPMVISSDSTMAAIASASDTVTFIDMKAGNISGSVKVSNGTVRYIDFHSGKNRLIIATETSTAEFDTKTKGLLSTTSSPIASPGDRLQISHDGKYWAVVKGSVSKNGNKEVVIIDRSDTERKWRTLPGFRNDAQITWHPSESRLIVFTDSGVLSCWDFSRGLE</sequence>
<dbReference type="AlphaFoldDB" id="A0A1C3EKA1"/>
<reference evidence="3 4" key="1">
    <citation type="submission" date="2016-05" db="EMBL/GenBank/DDBJ databases">
        <title>Genomic and physiological characterization of Planctopirus sp. isolated from fresh water lake.</title>
        <authorList>
            <person name="Subhash Y."/>
            <person name="Ramana C."/>
        </authorList>
    </citation>
    <scope>NUCLEOTIDE SEQUENCE [LARGE SCALE GENOMIC DNA]</scope>
    <source>
        <strain evidence="3 4">JC280</strain>
    </source>
</reference>
<dbReference type="InterPro" id="IPR011047">
    <property type="entry name" value="Quinoprotein_ADH-like_sf"/>
</dbReference>
<protein>
    <submittedName>
        <fullName evidence="3">Uncharacterized protein</fullName>
    </submittedName>
</protein>
<accession>A0A1C3EKA1</accession>
<dbReference type="EMBL" id="LYDR01000050">
    <property type="protein sequence ID" value="ODA33655.1"/>
    <property type="molecule type" value="Genomic_DNA"/>
</dbReference>
<proteinExistence type="predicted"/>
<dbReference type="InterPro" id="IPR036322">
    <property type="entry name" value="WD40_repeat_dom_sf"/>
</dbReference>
<dbReference type="InterPro" id="IPR050505">
    <property type="entry name" value="WDR55/POC1"/>
</dbReference>
<comment type="caution">
    <text evidence="3">The sequence shown here is derived from an EMBL/GenBank/DDBJ whole genome shotgun (WGS) entry which is preliminary data.</text>
</comment>
<dbReference type="Proteomes" id="UP000094828">
    <property type="component" value="Unassembled WGS sequence"/>
</dbReference>
<dbReference type="PANTHER" id="PTHR44019:SF8">
    <property type="entry name" value="POC1 CENTRIOLAR PROTEIN HOMOLOG"/>
    <property type="match status" value="1"/>
</dbReference>
<evidence type="ECO:0000256" key="2">
    <source>
        <dbReference type="ARBA" id="ARBA00022737"/>
    </source>
</evidence>
<dbReference type="SMART" id="SM00320">
    <property type="entry name" value="WD40"/>
    <property type="match status" value="4"/>
</dbReference>
<keyword evidence="2" id="KW-0677">Repeat</keyword>
<keyword evidence="4" id="KW-1185">Reference proteome</keyword>
<dbReference type="SUPFAM" id="SSF50998">
    <property type="entry name" value="Quinoprotein alcohol dehydrogenase-like"/>
    <property type="match status" value="1"/>
</dbReference>
<organism evidence="3 4">
    <name type="scientific">Planctopirus hydrillae</name>
    <dbReference type="NCBI Taxonomy" id="1841610"/>
    <lineage>
        <taxon>Bacteria</taxon>
        <taxon>Pseudomonadati</taxon>
        <taxon>Planctomycetota</taxon>
        <taxon>Planctomycetia</taxon>
        <taxon>Planctomycetales</taxon>
        <taxon>Planctomycetaceae</taxon>
        <taxon>Planctopirus</taxon>
    </lineage>
</organism>
<evidence type="ECO:0000256" key="1">
    <source>
        <dbReference type="ARBA" id="ARBA00022574"/>
    </source>
</evidence>
<dbReference type="PANTHER" id="PTHR44019">
    <property type="entry name" value="WD REPEAT-CONTAINING PROTEIN 55"/>
    <property type="match status" value="1"/>
</dbReference>
<dbReference type="Gene3D" id="2.130.10.10">
    <property type="entry name" value="YVTN repeat-like/Quinoprotein amine dehydrogenase"/>
    <property type="match status" value="2"/>
</dbReference>
<name>A0A1C3EKA1_9PLAN</name>
<dbReference type="InterPro" id="IPR015943">
    <property type="entry name" value="WD40/YVTN_repeat-like_dom_sf"/>
</dbReference>